<dbReference type="OrthoDB" id="9860776at2"/>
<name>A0A0A8K020_9HYPH</name>
<feature type="region of interest" description="Disordered" evidence="1">
    <location>
        <begin position="1"/>
        <end position="44"/>
    </location>
</feature>
<protein>
    <submittedName>
        <fullName evidence="2">Uncharacterized protein</fullName>
    </submittedName>
</protein>
<evidence type="ECO:0000313" key="3">
    <source>
        <dbReference type="Proteomes" id="UP000031643"/>
    </source>
</evidence>
<keyword evidence="3" id="KW-1185">Reference proteome</keyword>
<proteinExistence type="predicted"/>
<sequence length="214" mass="23583">MCFGDDSAKDRARAERRKAAQTAQQTKNEERKRQRDIRRGERNVDSAFRPFNNSYFKKFRNDYTGYYFPQLEDQFKEGKASLFGALAERGLDESTVGIDAQADLLENYQGERARVANEAADRSNELRGRVEDAKTNLYALNKSSADPRGINARALGSARALVAPQAFTPLGQVFAAGLEPWLNYGKNLQGRPGAGYSSPYSATPTGSGSGRVIG</sequence>
<dbReference type="KEGG" id="mcg:GL4_0643"/>
<organism evidence="2 3">
    <name type="scientific">Methyloceanibacter caenitepidi</name>
    <dbReference type="NCBI Taxonomy" id="1384459"/>
    <lineage>
        <taxon>Bacteria</taxon>
        <taxon>Pseudomonadati</taxon>
        <taxon>Pseudomonadota</taxon>
        <taxon>Alphaproteobacteria</taxon>
        <taxon>Hyphomicrobiales</taxon>
        <taxon>Hyphomicrobiaceae</taxon>
        <taxon>Methyloceanibacter</taxon>
    </lineage>
</organism>
<reference evidence="2 3" key="1">
    <citation type="submission" date="2014-09" db="EMBL/GenBank/DDBJ databases">
        <title>Genome sequencing of Methyloceanibacter caenitepidi Gela4.</title>
        <authorList>
            <person name="Takeuchi M."/>
            <person name="Susumu S."/>
            <person name="Kamagata Y."/>
            <person name="Oshima K."/>
            <person name="Hattori M."/>
            <person name="Iwasaki W."/>
        </authorList>
    </citation>
    <scope>NUCLEOTIDE SEQUENCE [LARGE SCALE GENOMIC DNA]</scope>
    <source>
        <strain evidence="2 3">Gela4</strain>
    </source>
</reference>
<evidence type="ECO:0000313" key="2">
    <source>
        <dbReference type="EMBL" id="BAQ16106.1"/>
    </source>
</evidence>
<dbReference type="Proteomes" id="UP000031643">
    <property type="component" value="Chromosome"/>
</dbReference>
<feature type="region of interest" description="Disordered" evidence="1">
    <location>
        <begin position="195"/>
        <end position="214"/>
    </location>
</feature>
<feature type="compositionally biased region" description="Basic and acidic residues" evidence="1">
    <location>
        <begin position="27"/>
        <end position="44"/>
    </location>
</feature>
<accession>A0A0A8K020</accession>
<gene>
    <name evidence="2" type="ORF">GL4_0643</name>
</gene>
<dbReference type="AlphaFoldDB" id="A0A0A8K020"/>
<dbReference type="EMBL" id="AP014648">
    <property type="protein sequence ID" value="BAQ16106.1"/>
    <property type="molecule type" value="Genomic_DNA"/>
</dbReference>
<evidence type="ECO:0000256" key="1">
    <source>
        <dbReference type="SAM" id="MobiDB-lite"/>
    </source>
</evidence>
<dbReference type="HOGENOM" id="CLU_1287598_0_0_5"/>
<dbReference type="STRING" id="1384459.GL4_0643"/>
<feature type="compositionally biased region" description="Basic and acidic residues" evidence="1">
    <location>
        <begin position="1"/>
        <end position="13"/>
    </location>
</feature>